<evidence type="ECO:0000256" key="6">
    <source>
        <dbReference type="ARBA" id="ARBA00023136"/>
    </source>
</evidence>
<evidence type="ECO:0000313" key="9">
    <source>
        <dbReference type="Proteomes" id="UP000292052"/>
    </source>
</evidence>
<dbReference type="OrthoDB" id="414175at2759"/>
<dbReference type="PANTHER" id="PTHR23033">
    <property type="entry name" value="BETA1,3-GALACTOSYLTRANSFERASE"/>
    <property type="match status" value="1"/>
</dbReference>
<keyword evidence="5 7" id="KW-1133">Transmembrane helix</keyword>
<dbReference type="Proteomes" id="UP000292052">
    <property type="component" value="Unassembled WGS sequence"/>
</dbReference>
<comment type="caution">
    <text evidence="8">The sequence shown here is derived from an EMBL/GenBank/DDBJ whole genome shotgun (WGS) entry which is preliminary data.</text>
</comment>
<evidence type="ECO:0000256" key="5">
    <source>
        <dbReference type="ARBA" id="ARBA00022989"/>
    </source>
</evidence>
<dbReference type="Gene3D" id="3.90.550.50">
    <property type="match status" value="1"/>
</dbReference>
<gene>
    <name evidence="8" type="ORF">BDFB_006988</name>
</gene>
<dbReference type="STRING" id="1661398.A0A482W874"/>
<feature type="transmembrane region" description="Helical" evidence="7">
    <location>
        <begin position="7"/>
        <end position="26"/>
    </location>
</feature>
<dbReference type="AlphaFoldDB" id="A0A482W874"/>
<sequence length="376" mass="44539">MFRIVRKLSFIIGIFIGVFLAVLLKINNRTVKKEIDHVRRPFQLQYNKWFKKTGLIRQPLLFDSLRYGNGTYFLESNFLFNEVNVFCLILVKTAENAQAAEQTWAKHCNKIHLLNVIIERKRVPILKRHKEKSSWVLLCDTLKKVPEEHEWILIVYDYTFVLLENLRLFLASLNPEHKYYLGHAVKFWSTIYNMGQAGYVLSRGSLNIFKQKFKSTDSCTKTLTYMNLEDYYLGKNLAALNILPADTRDANDLSTFHPYNLQHVFFPGQNFYKYSMYPHKCCSPYSVAFQSVDSSKMYTYYYLLYRLQLFHGGHLGNRPAYKSFADEEIWKNFLRSHNIPLNITEEQYYNIWREIANDPMLFSQQLKGEDCLDYVE</sequence>
<keyword evidence="4" id="KW-0735">Signal-anchor</keyword>
<keyword evidence="8" id="KW-0808">Transferase</keyword>
<proteinExistence type="inferred from homology"/>
<keyword evidence="9" id="KW-1185">Reference proteome</keyword>
<evidence type="ECO:0000256" key="7">
    <source>
        <dbReference type="SAM" id="Phobius"/>
    </source>
</evidence>
<evidence type="ECO:0000256" key="4">
    <source>
        <dbReference type="ARBA" id="ARBA00022968"/>
    </source>
</evidence>
<dbReference type="GO" id="GO:0016263">
    <property type="term" value="F:glycoprotein-N-acetylgalactosamine 3-beta-galactosyltransferase activity"/>
    <property type="evidence" value="ECO:0007669"/>
    <property type="project" value="TreeGrafter"/>
</dbReference>
<comment type="subcellular location">
    <subcellularLocation>
        <location evidence="1">Membrane</location>
        <topology evidence="1">Single-pass type II membrane protein</topology>
    </subcellularLocation>
</comment>
<accession>A0A482W874</accession>
<protein>
    <submittedName>
        <fullName evidence="8">Glycoprotein-N-acetylgalactosamine 3-beta-galactosyltransferase 1-B</fullName>
    </submittedName>
</protein>
<dbReference type="GO" id="GO:0016020">
    <property type="term" value="C:membrane"/>
    <property type="evidence" value="ECO:0007669"/>
    <property type="project" value="UniProtKB-SubCell"/>
</dbReference>
<keyword evidence="6 7" id="KW-0472">Membrane</keyword>
<name>A0A482W874_ASBVE</name>
<keyword evidence="3 7" id="KW-0812">Transmembrane</keyword>
<organism evidence="8 9">
    <name type="scientific">Asbolus verrucosus</name>
    <name type="common">Desert ironclad beetle</name>
    <dbReference type="NCBI Taxonomy" id="1661398"/>
    <lineage>
        <taxon>Eukaryota</taxon>
        <taxon>Metazoa</taxon>
        <taxon>Ecdysozoa</taxon>
        <taxon>Arthropoda</taxon>
        <taxon>Hexapoda</taxon>
        <taxon>Insecta</taxon>
        <taxon>Pterygota</taxon>
        <taxon>Neoptera</taxon>
        <taxon>Endopterygota</taxon>
        <taxon>Coleoptera</taxon>
        <taxon>Polyphaga</taxon>
        <taxon>Cucujiformia</taxon>
        <taxon>Tenebrionidae</taxon>
        <taxon>Pimeliinae</taxon>
        <taxon>Asbolus</taxon>
    </lineage>
</organism>
<evidence type="ECO:0000256" key="2">
    <source>
        <dbReference type="ARBA" id="ARBA00006462"/>
    </source>
</evidence>
<evidence type="ECO:0000313" key="8">
    <source>
        <dbReference type="EMBL" id="RZC41381.1"/>
    </source>
</evidence>
<keyword evidence="8" id="KW-0328">Glycosyltransferase</keyword>
<dbReference type="InterPro" id="IPR026050">
    <property type="entry name" value="C1GALT1/C1GALT1_chp1"/>
</dbReference>
<evidence type="ECO:0000256" key="1">
    <source>
        <dbReference type="ARBA" id="ARBA00004606"/>
    </source>
</evidence>
<dbReference type="EMBL" id="QDEB01017698">
    <property type="protein sequence ID" value="RZC41381.1"/>
    <property type="molecule type" value="Genomic_DNA"/>
</dbReference>
<evidence type="ECO:0000256" key="3">
    <source>
        <dbReference type="ARBA" id="ARBA00022692"/>
    </source>
</evidence>
<comment type="similarity">
    <text evidence="2">Belongs to the glycosyltransferase 31 family. Beta3-Gal-T subfamily.</text>
</comment>
<dbReference type="PANTHER" id="PTHR23033:SF14">
    <property type="entry name" value="GLYCOPROTEIN-N-ACETYLGALACTOSAMINE 3-BETA-GALACTOSYLTRANSFERASE 1-RELATED"/>
    <property type="match status" value="1"/>
</dbReference>
<reference evidence="8 9" key="1">
    <citation type="submission" date="2017-03" db="EMBL/GenBank/DDBJ databases">
        <title>Genome of the blue death feigning beetle - Asbolus verrucosus.</title>
        <authorList>
            <person name="Rider S.D."/>
        </authorList>
    </citation>
    <scope>NUCLEOTIDE SEQUENCE [LARGE SCALE GENOMIC DNA]</scope>
    <source>
        <strain evidence="8">Butters</strain>
        <tissue evidence="8">Head and leg muscle</tissue>
    </source>
</reference>